<evidence type="ECO:0000259" key="9">
    <source>
        <dbReference type="Pfam" id="PF16369"/>
    </source>
</evidence>
<keyword evidence="11" id="KW-1185">Reference proteome</keyword>
<dbReference type="Gene3D" id="2.40.128.10">
    <property type="match status" value="1"/>
</dbReference>
<sequence>MKKHVYRFVAAVQLLAVLGLGACKKEPTPAFVPTAQPPTTGAFDINTIKDTYPEVAPLASYRSWASYNVHDPAIIKDGDYYYCYSTDVGYGLSDAVLTPGLQVRRSKDLIQWEYVGWVFTTPPAMGSAFIRQNGGVPNRLLWAPYVIKVNNEFRLYYSLASDQFKLSVIGLATASSPLGPWTERGVVVTSTNLPATPVTNAIDPTVIIDQQGQHRMYYGSAFDGIYTLVLDPATGLAQTPGQRGQRIAQRGFTGNTINGNIEGPEVIYNSEQKKYYLFISYDWLFTKYNVRVGRSASAAGPFLDYNGRDINLTEDHGPMILAPYQFAGHGGWQGTAHCGVFENNGQFYMTHQGRPGVDAFYMDLHVRKIFWTPDGWPVVSPERYAGEDNTPSPQADLVGDWEQIKLSYRVTPGFGNEQTNPDFQVSTPLTLAADGTFNGNAANTWTYAAPWLEMRYSNGTVDKLYVQKGRDWENRKPTTVFTGLNGAGVAMWGKKK</sequence>
<evidence type="ECO:0000256" key="7">
    <source>
        <dbReference type="RuleBase" id="RU361187"/>
    </source>
</evidence>
<dbReference type="RefSeq" id="WP_241934974.1">
    <property type="nucleotide sequence ID" value="NZ_JALBGC010000001.1"/>
</dbReference>
<accession>A0A9X1VD52</accession>
<dbReference type="PANTHER" id="PTHR43301:SF3">
    <property type="entry name" value="ARABINAN ENDO-1,5-ALPHA-L-ARABINOSIDASE A-RELATED"/>
    <property type="match status" value="1"/>
</dbReference>
<dbReference type="GO" id="GO:0005975">
    <property type="term" value="P:carbohydrate metabolic process"/>
    <property type="evidence" value="ECO:0007669"/>
    <property type="project" value="InterPro"/>
</dbReference>
<evidence type="ECO:0000256" key="3">
    <source>
        <dbReference type="ARBA" id="ARBA00022801"/>
    </source>
</evidence>
<dbReference type="PROSITE" id="PS51257">
    <property type="entry name" value="PROKAR_LIPOPROTEIN"/>
    <property type="match status" value="1"/>
</dbReference>
<evidence type="ECO:0000256" key="4">
    <source>
        <dbReference type="ARBA" id="ARBA00023295"/>
    </source>
</evidence>
<reference evidence="10" key="1">
    <citation type="submission" date="2022-03" db="EMBL/GenBank/DDBJ databases">
        <title>Bacterial whole genome sequence for Hymenobacter sp. DH14.</title>
        <authorList>
            <person name="Le V."/>
        </authorList>
    </citation>
    <scope>NUCLEOTIDE SEQUENCE</scope>
    <source>
        <strain evidence="10">DH14</strain>
    </source>
</reference>
<evidence type="ECO:0000313" key="11">
    <source>
        <dbReference type="Proteomes" id="UP001139193"/>
    </source>
</evidence>
<dbReference type="AlphaFoldDB" id="A0A9X1VD52"/>
<organism evidence="10 11">
    <name type="scientific">Hymenobacter cyanobacteriorum</name>
    <dbReference type="NCBI Taxonomy" id="2926463"/>
    <lineage>
        <taxon>Bacteria</taxon>
        <taxon>Pseudomonadati</taxon>
        <taxon>Bacteroidota</taxon>
        <taxon>Cytophagia</taxon>
        <taxon>Cytophagales</taxon>
        <taxon>Hymenobacteraceae</taxon>
        <taxon>Hymenobacter</taxon>
    </lineage>
</organism>
<comment type="similarity">
    <text evidence="2 7">Belongs to the glycosyl hydrolase 43 family.</text>
</comment>
<evidence type="ECO:0000256" key="8">
    <source>
        <dbReference type="SAM" id="SignalP"/>
    </source>
</evidence>
<dbReference type="CDD" id="cd08998">
    <property type="entry name" value="GH43_Arb43a-like"/>
    <property type="match status" value="1"/>
</dbReference>
<dbReference type="InterPro" id="IPR023296">
    <property type="entry name" value="Glyco_hydro_beta-prop_sf"/>
</dbReference>
<keyword evidence="4 7" id="KW-0326">Glycosidase</keyword>
<dbReference type="InterPro" id="IPR006710">
    <property type="entry name" value="Glyco_hydro_43"/>
</dbReference>
<dbReference type="SUPFAM" id="SSF75005">
    <property type="entry name" value="Arabinanase/levansucrase/invertase"/>
    <property type="match status" value="1"/>
</dbReference>
<evidence type="ECO:0000256" key="1">
    <source>
        <dbReference type="ARBA" id="ARBA00004834"/>
    </source>
</evidence>
<proteinExistence type="inferred from homology"/>
<dbReference type="InterPro" id="IPR050727">
    <property type="entry name" value="GH43_arabinanases"/>
</dbReference>
<evidence type="ECO:0000313" key="10">
    <source>
        <dbReference type="EMBL" id="MCI1186706.1"/>
    </source>
</evidence>
<feature type="active site" description="Proton acceptor" evidence="5">
    <location>
        <position position="71"/>
    </location>
</feature>
<dbReference type="PANTHER" id="PTHR43301">
    <property type="entry name" value="ARABINAN ENDO-1,5-ALPHA-L-ARABINOSIDASE"/>
    <property type="match status" value="1"/>
</dbReference>
<name>A0A9X1VD52_9BACT</name>
<comment type="caution">
    <text evidence="10">The sequence shown here is derived from an EMBL/GenBank/DDBJ whole genome shotgun (WGS) entry which is preliminary data.</text>
</comment>
<dbReference type="InterPro" id="IPR032291">
    <property type="entry name" value="Abn2_C"/>
</dbReference>
<dbReference type="GO" id="GO:0004553">
    <property type="term" value="F:hydrolase activity, hydrolyzing O-glycosyl compounds"/>
    <property type="evidence" value="ECO:0007669"/>
    <property type="project" value="InterPro"/>
</dbReference>
<dbReference type="EMBL" id="JALBGC010000001">
    <property type="protein sequence ID" value="MCI1186706.1"/>
    <property type="molecule type" value="Genomic_DNA"/>
</dbReference>
<feature type="domain" description="Extracellular endo-alpha-(1-&gt;5)-L-arabinanase C-terminal" evidence="9">
    <location>
        <begin position="381"/>
        <end position="493"/>
    </location>
</feature>
<keyword evidence="3 7" id="KW-0378">Hydrolase</keyword>
<comment type="pathway">
    <text evidence="1">Glycan metabolism; L-arabinan degradation.</text>
</comment>
<evidence type="ECO:0000256" key="5">
    <source>
        <dbReference type="PIRSR" id="PIRSR606710-1"/>
    </source>
</evidence>
<dbReference type="Proteomes" id="UP001139193">
    <property type="component" value="Unassembled WGS sequence"/>
</dbReference>
<evidence type="ECO:0000256" key="2">
    <source>
        <dbReference type="ARBA" id="ARBA00009865"/>
    </source>
</evidence>
<gene>
    <name evidence="10" type="ORF">MON38_04695</name>
</gene>
<dbReference type="Gene3D" id="2.115.10.20">
    <property type="entry name" value="Glycosyl hydrolase domain, family 43"/>
    <property type="match status" value="1"/>
</dbReference>
<dbReference type="Pfam" id="PF04616">
    <property type="entry name" value="Glyco_hydro_43"/>
    <property type="match status" value="1"/>
</dbReference>
<keyword evidence="8" id="KW-0732">Signal</keyword>
<feature type="site" description="Important for catalytic activity, responsible for pKa modulation of the active site Glu and correct orientation of both the proton donor and substrate" evidence="6">
    <location>
        <position position="203"/>
    </location>
</feature>
<feature type="signal peptide" evidence="8">
    <location>
        <begin position="1"/>
        <end position="22"/>
    </location>
</feature>
<evidence type="ECO:0000256" key="6">
    <source>
        <dbReference type="PIRSR" id="PIRSR606710-2"/>
    </source>
</evidence>
<protein>
    <submittedName>
        <fullName evidence="10">Arabinan endo-1,5-alpha-L-arabinosidase</fullName>
    </submittedName>
</protein>
<feature type="chain" id="PRO_5040745537" evidence="8">
    <location>
        <begin position="23"/>
        <end position="496"/>
    </location>
</feature>
<dbReference type="Pfam" id="PF16369">
    <property type="entry name" value="GH43_C"/>
    <property type="match status" value="1"/>
</dbReference>
<feature type="active site" description="Proton donor" evidence="5">
    <location>
        <position position="262"/>
    </location>
</feature>